<dbReference type="PANTHER" id="PTHR31527:SF0">
    <property type="entry name" value="RE64534P"/>
    <property type="match status" value="1"/>
</dbReference>
<dbReference type="PANTHER" id="PTHR31527">
    <property type="entry name" value="RE64534P"/>
    <property type="match status" value="1"/>
</dbReference>
<evidence type="ECO:0000313" key="2">
    <source>
        <dbReference type="EMBL" id="PRQ68109.1"/>
    </source>
</evidence>
<organism evidence="1 4">
    <name type="scientific">Vibrio mediterranei</name>
    <dbReference type="NCBI Taxonomy" id="689"/>
    <lineage>
        <taxon>Bacteria</taxon>
        <taxon>Pseudomonadati</taxon>
        <taxon>Pseudomonadota</taxon>
        <taxon>Gammaproteobacteria</taxon>
        <taxon>Vibrionales</taxon>
        <taxon>Vibrionaceae</taxon>
        <taxon>Vibrio</taxon>
    </lineage>
</organism>
<keyword evidence="3" id="KW-1185">Reference proteome</keyword>
<reference evidence="1 4" key="3">
    <citation type="submission" date="2018-11" db="EMBL/GenBank/DDBJ databases">
        <title>Complete Genome Sequence of Vbrio mediterranei 117-T6: a Potential Pathogen Bacteria Isolated from the Conchocelis of Pyropia.</title>
        <authorList>
            <person name="Liu Q."/>
        </authorList>
    </citation>
    <scope>NUCLEOTIDE SEQUENCE [LARGE SCALE GENOMIC DNA]</scope>
    <source>
        <strain evidence="1 4">117-T6</strain>
    </source>
</reference>
<proteinExistence type="predicted"/>
<evidence type="ECO:0000313" key="1">
    <source>
        <dbReference type="EMBL" id="AYV24015.1"/>
    </source>
</evidence>
<reference evidence="2 3" key="2">
    <citation type="submission" date="2018-03" db="EMBL/GenBank/DDBJ databases">
        <title>Genetic Diversity and Phenotypic Plasticity of AHL Mediated Quorum Sensing in Environmental Strains of Vibrio mediterranei.</title>
        <authorList>
            <person name="Lantoine F."/>
            <person name="Vouve F."/>
        </authorList>
    </citation>
    <scope>NUCLEOTIDE SEQUENCE [LARGE SCALE GENOMIC DNA]</scope>
    <source>
        <strain evidence="2 3">17LN0615E</strain>
    </source>
</reference>
<accession>A0A2S9ZQS4</accession>
<dbReference type="RefSeq" id="WP_006069348.1">
    <property type="nucleotide sequence ID" value="NZ_CP033578.1"/>
</dbReference>
<reference evidence="2 3" key="1">
    <citation type="submission" date="2017-09" db="EMBL/GenBank/DDBJ databases">
        <authorList>
            <person name="Girard L."/>
            <person name="Lami R."/>
            <person name="Suzuki M."/>
            <person name="Baudart J."/>
        </authorList>
    </citation>
    <scope>NUCLEOTIDE SEQUENCE [LARGE SCALE GENOMIC DNA]</scope>
    <source>
        <strain evidence="2 3">17LN0615E</strain>
    </source>
</reference>
<name>A0A2S9ZQS4_9VIBR</name>
<evidence type="ECO:0000313" key="4">
    <source>
        <dbReference type="Proteomes" id="UP000279760"/>
    </source>
</evidence>
<dbReference type="EMBL" id="CP033578">
    <property type="protein sequence ID" value="AYV24015.1"/>
    <property type="molecule type" value="Genomic_DNA"/>
</dbReference>
<dbReference type="EMBL" id="NWTN01000003">
    <property type="protein sequence ID" value="PRQ68109.1"/>
    <property type="molecule type" value="Genomic_DNA"/>
</dbReference>
<dbReference type="AlphaFoldDB" id="A0A2S9ZQS4"/>
<dbReference type="GeneID" id="64087948"/>
<sequence length="336" mass="38334">MCHKHVNQVENFDSSYNSDVDPVETFARAISPDLDFYQKVRATKSGKKRQLVYTDVLEAETGNAFLVKKGQVIRIEQRPNAKGNNGRTQIMDVLMVTPDLEQYSCHLSSTAVEGLNQRLYSGIWSQSRHFEKMATLVEDEFPYDELPEGFSHIWLAAHCSPELIGLAQGKENVRNSCHENFIHGFGRIPAIANIEDDTLRQEVIQFFSDRNDWNIFQGNRFTQDENRITRARMCPTPPVKDGTAIEWYAEKDLYVVISNCPYGDQHTCYSKIKNNDVFIEVYDTGIAPIHGEATKRIQGWEQAALERVAKRDQTLAHDCPVDEIKLPVELAHLASR</sequence>
<evidence type="ECO:0000313" key="3">
    <source>
        <dbReference type="Proteomes" id="UP000238163"/>
    </source>
</evidence>
<gene>
    <name evidence="2" type="ORF">COR51_06530</name>
    <name evidence="1" type="ORF">ECB94_22365</name>
</gene>
<dbReference type="Proteomes" id="UP000279760">
    <property type="component" value="Chromosome 2"/>
</dbReference>
<protein>
    <submittedName>
        <fullName evidence="1">DUF1989 domain-containing protein</fullName>
    </submittedName>
</protein>
<dbReference type="Proteomes" id="UP000238163">
    <property type="component" value="Unassembled WGS sequence"/>
</dbReference>